<reference evidence="2" key="1">
    <citation type="submission" date="2022-08" db="EMBL/GenBank/DDBJ databases">
        <authorList>
            <consortium name="DOE Joint Genome Institute"/>
            <person name="Min B."/>
            <person name="Riley R."/>
            <person name="Sierra-Patev S."/>
            <person name="Naranjo-Ortiz M."/>
            <person name="Looney B."/>
            <person name="Konkel Z."/>
            <person name="Slot J.C."/>
            <person name="Sakamoto Y."/>
            <person name="Steenwyk J.L."/>
            <person name="Rokas A."/>
            <person name="Carro J."/>
            <person name="Camarero S."/>
            <person name="Ferreira P."/>
            <person name="Molpeceres G."/>
            <person name="Ruiz-Duenas F.J."/>
            <person name="Serrano A."/>
            <person name="Henrissat B."/>
            <person name="Drula E."/>
            <person name="Hughes K.W."/>
            <person name="Mata J.L."/>
            <person name="Ishikawa N.K."/>
            <person name="Vargas-Isla R."/>
            <person name="Ushijima S."/>
            <person name="Smith C.A."/>
            <person name="Ahrendt S."/>
            <person name="Andreopoulos W."/>
            <person name="He G."/>
            <person name="Labutti K."/>
            <person name="Lipzen A."/>
            <person name="Ng V."/>
            <person name="Sandor L."/>
            <person name="Barry K."/>
            <person name="Martinez A.T."/>
            <person name="Xiao Y."/>
            <person name="Gibbons J.G."/>
            <person name="Terashima K."/>
            <person name="Hibbett D.S."/>
            <person name="Grigoriev I.V."/>
        </authorList>
    </citation>
    <scope>NUCLEOTIDE SEQUENCE</scope>
    <source>
        <strain evidence="2">TFB9207</strain>
    </source>
</reference>
<name>A0AA38NZA1_9AGAR</name>
<accession>A0AA38NZA1</accession>
<feature type="compositionally biased region" description="Basic residues" evidence="1">
    <location>
        <begin position="63"/>
        <end position="75"/>
    </location>
</feature>
<feature type="compositionally biased region" description="Polar residues" evidence="1">
    <location>
        <begin position="34"/>
        <end position="44"/>
    </location>
</feature>
<organism evidence="2 3">
    <name type="scientific">Lentinula raphanica</name>
    <dbReference type="NCBI Taxonomy" id="153919"/>
    <lineage>
        <taxon>Eukaryota</taxon>
        <taxon>Fungi</taxon>
        <taxon>Dikarya</taxon>
        <taxon>Basidiomycota</taxon>
        <taxon>Agaricomycotina</taxon>
        <taxon>Agaricomycetes</taxon>
        <taxon>Agaricomycetidae</taxon>
        <taxon>Agaricales</taxon>
        <taxon>Marasmiineae</taxon>
        <taxon>Omphalotaceae</taxon>
        <taxon>Lentinula</taxon>
    </lineage>
</organism>
<comment type="caution">
    <text evidence="2">The sequence shown here is derived from an EMBL/GenBank/DDBJ whole genome shotgun (WGS) entry which is preliminary data.</text>
</comment>
<evidence type="ECO:0000256" key="1">
    <source>
        <dbReference type="SAM" id="MobiDB-lite"/>
    </source>
</evidence>
<evidence type="ECO:0000313" key="3">
    <source>
        <dbReference type="Proteomes" id="UP001163846"/>
    </source>
</evidence>
<dbReference type="Proteomes" id="UP001163846">
    <property type="component" value="Unassembled WGS sequence"/>
</dbReference>
<gene>
    <name evidence="2" type="ORF">F5878DRAFT_645989</name>
</gene>
<feature type="compositionally biased region" description="Low complexity" evidence="1">
    <location>
        <begin position="22"/>
        <end position="31"/>
    </location>
</feature>
<evidence type="ECO:0000313" key="2">
    <source>
        <dbReference type="EMBL" id="KAJ3833377.1"/>
    </source>
</evidence>
<keyword evidence="3" id="KW-1185">Reference proteome</keyword>
<feature type="region of interest" description="Disordered" evidence="1">
    <location>
        <begin position="1"/>
        <end position="75"/>
    </location>
</feature>
<sequence length="259" mass="28937">MFTQDYDFDFPEQPSLSEASDVDISSHVSVDLGASTSSGGNETVRQTEKERVKGEGKSEGRREKGRVKRVKKHEKEKKQFFNSTMRSLMAKIPSCSTLVPMDVVARVGPVPVEPVASAVSSSNIRLRRSPDRFQTPVNIPFRMQTSLVRTIDVMKKPIIIHAPDPFHRIRLQQVQILVKTAFAFDPTTRGISIKMGRSPWNALNAHRNINGTIDGNANSVRASAVDMWGFNSCTGNANRGVFEYKKPGIVRWYAARTVF</sequence>
<protein>
    <submittedName>
        <fullName evidence="2">Uncharacterized protein</fullName>
    </submittedName>
</protein>
<feature type="compositionally biased region" description="Acidic residues" evidence="1">
    <location>
        <begin position="1"/>
        <end position="10"/>
    </location>
</feature>
<proteinExistence type="predicted"/>
<dbReference type="AlphaFoldDB" id="A0AA38NZA1"/>
<feature type="compositionally biased region" description="Basic and acidic residues" evidence="1">
    <location>
        <begin position="45"/>
        <end position="62"/>
    </location>
</feature>
<dbReference type="EMBL" id="MU806710">
    <property type="protein sequence ID" value="KAJ3833377.1"/>
    <property type="molecule type" value="Genomic_DNA"/>
</dbReference>